<protein>
    <submittedName>
        <fullName evidence="1">Uncharacterized protein</fullName>
    </submittedName>
</protein>
<dbReference type="Proteomes" id="UP001177670">
    <property type="component" value="Unassembled WGS sequence"/>
</dbReference>
<reference evidence="1" key="1">
    <citation type="submission" date="2021-10" db="EMBL/GenBank/DDBJ databases">
        <title>Melipona bicolor Genome sequencing and assembly.</title>
        <authorList>
            <person name="Araujo N.S."/>
            <person name="Arias M.C."/>
        </authorList>
    </citation>
    <scope>NUCLEOTIDE SEQUENCE</scope>
    <source>
        <strain evidence="1">USP_2M_L1-L4_2017</strain>
        <tissue evidence="1">Whole body</tissue>
    </source>
</reference>
<dbReference type="EMBL" id="JAHYIQ010000004">
    <property type="protein sequence ID" value="KAK1133147.1"/>
    <property type="molecule type" value="Genomic_DNA"/>
</dbReference>
<proteinExistence type="predicted"/>
<keyword evidence="2" id="KW-1185">Reference proteome</keyword>
<dbReference type="AlphaFoldDB" id="A0AA40G8P1"/>
<evidence type="ECO:0000313" key="1">
    <source>
        <dbReference type="EMBL" id="KAK1133147.1"/>
    </source>
</evidence>
<comment type="caution">
    <text evidence="1">The sequence shown here is derived from an EMBL/GenBank/DDBJ whole genome shotgun (WGS) entry which is preliminary data.</text>
</comment>
<sequence>MSFGSSGISSSVSLIVASCRIHELDVDFGQRPSFCALFLSLRSSDSQSFSLGNCSNTRELLRVLMIPRMQMNCVEKSFLIVFQSISNNIPDTVENRNETEIVEVLRACVTERAQSRR</sequence>
<gene>
    <name evidence="1" type="ORF">K0M31_014501</name>
</gene>
<accession>A0AA40G8P1</accession>
<name>A0AA40G8P1_9HYME</name>
<organism evidence="1 2">
    <name type="scientific">Melipona bicolor</name>
    <dbReference type="NCBI Taxonomy" id="60889"/>
    <lineage>
        <taxon>Eukaryota</taxon>
        <taxon>Metazoa</taxon>
        <taxon>Ecdysozoa</taxon>
        <taxon>Arthropoda</taxon>
        <taxon>Hexapoda</taxon>
        <taxon>Insecta</taxon>
        <taxon>Pterygota</taxon>
        <taxon>Neoptera</taxon>
        <taxon>Endopterygota</taxon>
        <taxon>Hymenoptera</taxon>
        <taxon>Apocrita</taxon>
        <taxon>Aculeata</taxon>
        <taxon>Apoidea</taxon>
        <taxon>Anthophila</taxon>
        <taxon>Apidae</taxon>
        <taxon>Melipona</taxon>
    </lineage>
</organism>
<evidence type="ECO:0000313" key="2">
    <source>
        <dbReference type="Proteomes" id="UP001177670"/>
    </source>
</evidence>